<dbReference type="Pfam" id="PF25586">
    <property type="entry name" value="zf-CCCH_PAN3"/>
    <property type="match status" value="1"/>
</dbReference>
<protein>
    <recommendedName>
        <fullName evidence="7">PAN2-PAN3 deadenylation complex subunit PAN3</fullName>
    </recommendedName>
    <alternativeName>
        <fullName evidence="7">PAB1P-dependent poly(A)-specific ribonuclease</fullName>
    </alternativeName>
    <alternativeName>
        <fullName evidence="7">Poly(A)-nuclease deadenylation complex subunit 3</fullName>
        <shortName evidence="7">PAN deadenylation complex subunit 3</shortName>
    </alternativeName>
</protein>
<evidence type="ECO:0000313" key="13">
    <source>
        <dbReference type="Proteomes" id="UP001556367"/>
    </source>
</evidence>
<dbReference type="HAMAP" id="MF_03181">
    <property type="entry name" value="PAN3"/>
    <property type="match status" value="1"/>
</dbReference>
<keyword evidence="8" id="KW-0862">Zinc</keyword>
<keyword evidence="2 7" id="KW-0963">Cytoplasm</keyword>
<keyword evidence="13" id="KW-1185">Reference proteome</keyword>
<comment type="domain">
    <text evidence="7">The N-terminal zinc finger binds to poly(A) RNA.</text>
</comment>
<keyword evidence="8" id="KW-0863">Zinc-finger</keyword>
<feature type="zinc finger region" description="C3H1-type" evidence="8">
    <location>
        <begin position="31"/>
        <end position="60"/>
    </location>
</feature>
<reference evidence="13" key="1">
    <citation type="submission" date="2024-06" db="EMBL/GenBank/DDBJ databases">
        <title>Multi-omics analyses provide insights into the biosynthesis of the anticancer antibiotic pleurotin in Hohenbuehelia grisea.</title>
        <authorList>
            <person name="Weaver J.A."/>
            <person name="Alberti F."/>
        </authorList>
    </citation>
    <scope>NUCLEOTIDE SEQUENCE [LARGE SCALE GENOMIC DNA]</scope>
    <source>
        <strain evidence="13">T-177</strain>
    </source>
</reference>
<dbReference type="PANTHER" id="PTHR12272">
    <property type="entry name" value="DEADENYLATION COMPLEX SUBUNIT PAN3"/>
    <property type="match status" value="1"/>
</dbReference>
<gene>
    <name evidence="7" type="primary">PAN3</name>
    <name evidence="12" type="ORF">HGRIS_006650</name>
</gene>
<evidence type="ECO:0000256" key="1">
    <source>
        <dbReference type="ARBA" id="ARBA00004496"/>
    </source>
</evidence>
<dbReference type="PROSITE" id="PS50011">
    <property type="entry name" value="PROTEIN_KINASE_DOM"/>
    <property type="match status" value="1"/>
</dbReference>
<comment type="caution">
    <text evidence="7">Lacks conserved residue(s) required for the propagation of feature annotation.</text>
</comment>
<dbReference type="Gene3D" id="1.20.5.5160">
    <property type="match status" value="1"/>
</dbReference>
<dbReference type="InterPro" id="IPR000571">
    <property type="entry name" value="Znf_CCCH"/>
</dbReference>
<feature type="region of interest" description="Disordered" evidence="9">
    <location>
        <begin position="1"/>
        <end position="34"/>
    </location>
</feature>
<keyword evidence="4 7" id="KW-0547">Nucleotide-binding</keyword>
<evidence type="ECO:0000256" key="5">
    <source>
        <dbReference type="ARBA" id="ARBA00022840"/>
    </source>
</evidence>
<evidence type="ECO:0000256" key="7">
    <source>
        <dbReference type="HAMAP-Rule" id="MF_03181"/>
    </source>
</evidence>
<sequence length="643" mass="70923">MSLFARPSSAVQIVRPDGTSGQDDSKPPRKDSVQRQCRNVMIYGSCKFQDKGCLFQHPSDADESLVQPDAATVVASAPLTAQAVNAPVFVPKSATVVPTAVDSVPPPDSVSDADYQQPDVSYEYGYPSEDPGVESLGMQMQDASLYDDQQDGHYASHYDQAVMDTFYSGTQQSFAQPLDYHLYTAPIPPNFAPSSTDIHFMPSSSSIRETLQARSHAIGISNAAGLGLPEDVSGYHTLTPLETVSKASDRRKFGNWFSTVYRAINSNDGHAYCLRRVENFRVTQSVAFAPIEAWTKLRHPNIVSIKEAFTSRAFGDNSLFVAYAYHANAKTLADAHFKSKPNGFNANGHYHFQHGYQGRGGHHSHATQAISERTIWSYITQIASALKRAHGAGLAIRTIELTKILVVGKNRLRIGSCGIFDVLSYDIHQDLAILLHDDFVMFGRLIVALCCNNPSAALQPDKYLDVVGRSYGADLKNLASFLLHGAGPPALKLQQLCDSISGRLFAEVDDAHDAVDRLEGELMSELENARLFRLICKFGFINERPEFARELRWSDTGDRYIIKLFRDYVFHQVDENGNPVVNLSHVLTCLNKLDAGAEEKIMLVARDEQSCLVVSYKDIKACMESAFNELARSGTNGAKDGYR</sequence>
<name>A0ABR3JA97_9AGAR</name>
<dbReference type="EMBL" id="JASNQZ010000010">
    <property type="protein sequence ID" value="KAL0952373.1"/>
    <property type="molecule type" value="Genomic_DNA"/>
</dbReference>
<comment type="caution">
    <text evidence="12">The sequence shown here is derived from an EMBL/GenBank/DDBJ whole genome shotgun (WGS) entry which is preliminary data.</text>
</comment>
<comment type="similarity">
    <text evidence="7">Belongs to the protein kinase superfamily. PAN3 family.</text>
</comment>
<proteinExistence type="inferred from homology"/>
<comment type="subcellular location">
    <subcellularLocation>
        <location evidence="1 7">Cytoplasm</location>
    </subcellularLocation>
</comment>
<comment type="function">
    <text evidence="7">Regulatory subunit of the poly(A)-nuclease (PAN) deadenylation complex, one of two cytoplasmic mRNA deadenylases involved in mRNA turnover. PAN specifically shortens poly(A) tails of RNA and the activity is stimulated by poly(A)-binding protein PAB1. PAN deadenylation is followed by rapid degradation of the shortened mRNA tails by the CCR4-NOT complex. Deadenylated mRNAs are then degraded by two alternative mechanisms, namely exosome-mediated 3'-5' exonucleolytic degradation, or deadenlyation-dependent mRNA decaping and subsequent 5'-3' exonucleolytic degradation by XRN1. May also be involved in post-transcriptional maturation of mRNA poly(A) tails. PAN3 acts as a positive regulator for PAN activity, recruiting the catalytic subunit PAN2 to mRNA via its interaction with RNA and with PAB1.</text>
</comment>
<feature type="region of interest" description="Knob domain" evidence="7">
    <location>
        <begin position="541"/>
        <end position="643"/>
    </location>
</feature>
<dbReference type="Proteomes" id="UP001556367">
    <property type="component" value="Unassembled WGS sequence"/>
</dbReference>
<comment type="subunit">
    <text evidence="7">Homodimer. Forms a heterotrimer with a catalytic subunit PAN2 to form the poly(A)-nuclease (PAN) deadenylation complex. Interacts (via PAM-2 motif) with poly(A)-binding protein PAB1 (via PABC domain), conferring substrate specificity of the enzyme complex.</text>
</comment>
<feature type="coiled-coil region" evidence="7">
    <location>
        <begin position="502"/>
        <end position="540"/>
    </location>
</feature>
<keyword evidence="3 7" id="KW-0507">mRNA processing</keyword>
<feature type="domain" description="Protein kinase" evidence="10">
    <location>
        <begin position="246"/>
        <end position="571"/>
    </location>
</feature>
<feature type="domain" description="C3H1-type" evidence="11">
    <location>
        <begin position="31"/>
        <end position="60"/>
    </location>
</feature>
<evidence type="ECO:0000313" key="12">
    <source>
        <dbReference type="EMBL" id="KAL0952373.1"/>
    </source>
</evidence>
<evidence type="ECO:0000256" key="8">
    <source>
        <dbReference type="PROSITE-ProRule" id="PRU00723"/>
    </source>
</evidence>
<evidence type="ECO:0000259" key="10">
    <source>
        <dbReference type="PROSITE" id="PS50011"/>
    </source>
</evidence>
<evidence type="ECO:0000256" key="6">
    <source>
        <dbReference type="ARBA" id="ARBA00023054"/>
    </source>
</evidence>
<dbReference type="SUPFAM" id="SSF56112">
    <property type="entry name" value="Protein kinase-like (PK-like)"/>
    <property type="match status" value="1"/>
</dbReference>
<dbReference type="Gene3D" id="1.10.510.10">
    <property type="entry name" value="Transferase(Phosphotransferase) domain 1"/>
    <property type="match status" value="1"/>
</dbReference>
<keyword evidence="5 7" id="KW-0067">ATP-binding</keyword>
<evidence type="ECO:0000256" key="9">
    <source>
        <dbReference type="SAM" id="MobiDB-lite"/>
    </source>
</evidence>
<dbReference type="Gene3D" id="6.10.250.3160">
    <property type="match status" value="1"/>
</dbReference>
<keyword evidence="6 7" id="KW-0175">Coiled coil</keyword>
<evidence type="ECO:0000256" key="3">
    <source>
        <dbReference type="ARBA" id="ARBA00022664"/>
    </source>
</evidence>
<dbReference type="PANTHER" id="PTHR12272:SF11">
    <property type="entry name" value="PAN2-PAN3 DEADENYLATION COMPLEX SUBUNIT PAN3"/>
    <property type="match status" value="1"/>
</dbReference>
<evidence type="ECO:0000259" key="11">
    <source>
        <dbReference type="PROSITE" id="PS50103"/>
    </source>
</evidence>
<comment type="domain">
    <text evidence="7">Contains a pseudokinase domain. The protein kinase domain is predicted to be catalytically inactive because some of the residues important for catalytic activity are substituted and it lacks the equivalent of the binding site for a peptide substrate. However, it has retained an ATP-binding site and ATP-binding is required for mRNA degradation, stimulating the activity of the PAN2 nuclease in vitro. The nucleotide-binding site is juxtaposed to the RNase active site of PAN2 in the complex and may actually bind nucleosides of a poly(A) RNA rather than ATP, feeding the poly(A)-tail to the active site of the deadenylase and thus increasing the efficiency with which this distributive enzyme degrades oligo(A) RNAs.</text>
</comment>
<dbReference type="InterPro" id="IPR000719">
    <property type="entry name" value="Prot_kinase_dom"/>
</dbReference>
<feature type="binding site" evidence="7">
    <location>
        <begin position="402"/>
        <end position="403"/>
    </location>
    <ligand>
        <name>ATP</name>
        <dbReference type="ChEBI" id="CHEBI:30616"/>
    </ligand>
</feature>
<dbReference type="PROSITE" id="PS50103">
    <property type="entry name" value="ZF_C3H1"/>
    <property type="match status" value="1"/>
</dbReference>
<accession>A0ABR3JA97</accession>
<feature type="binding site" evidence="7">
    <location>
        <position position="275"/>
    </location>
    <ligand>
        <name>ATP</name>
        <dbReference type="ChEBI" id="CHEBI:30616"/>
    </ligand>
</feature>
<evidence type="ECO:0000256" key="2">
    <source>
        <dbReference type="ARBA" id="ARBA00022490"/>
    </source>
</evidence>
<dbReference type="InterPro" id="IPR030844">
    <property type="entry name" value="PAN3"/>
</dbReference>
<comment type="domain">
    <text evidence="7">The pseudokinase domain, the coiled-coil (CC), and C-terminal knob domain (CK) form a structural unit (PKC) that forms an extensive high-affinity interaction surface for PAN2.</text>
</comment>
<dbReference type="Pfam" id="PF18101">
    <property type="entry name" value="Pan3_CK"/>
    <property type="match status" value="1"/>
</dbReference>
<dbReference type="InterPro" id="IPR011009">
    <property type="entry name" value="Kinase-like_dom_sf"/>
</dbReference>
<dbReference type="InterPro" id="IPR041332">
    <property type="entry name" value="Pan3_CK"/>
</dbReference>
<keyword evidence="8" id="KW-0479">Metal-binding</keyword>
<dbReference type="Gene3D" id="1.10.287.3700">
    <property type="match status" value="1"/>
</dbReference>
<organism evidence="12 13">
    <name type="scientific">Hohenbuehelia grisea</name>
    <dbReference type="NCBI Taxonomy" id="104357"/>
    <lineage>
        <taxon>Eukaryota</taxon>
        <taxon>Fungi</taxon>
        <taxon>Dikarya</taxon>
        <taxon>Basidiomycota</taxon>
        <taxon>Agaricomycotina</taxon>
        <taxon>Agaricomycetes</taxon>
        <taxon>Agaricomycetidae</taxon>
        <taxon>Agaricales</taxon>
        <taxon>Pleurotineae</taxon>
        <taxon>Pleurotaceae</taxon>
        <taxon>Hohenbuehelia</taxon>
    </lineage>
</organism>
<feature type="compositionally biased region" description="Basic and acidic residues" evidence="9">
    <location>
        <begin position="23"/>
        <end position="33"/>
    </location>
</feature>
<evidence type="ECO:0000256" key="4">
    <source>
        <dbReference type="ARBA" id="ARBA00022741"/>
    </source>
</evidence>